<dbReference type="PANTHER" id="PTHR28038">
    <property type="entry name" value="ADL329WP"/>
    <property type="match status" value="1"/>
</dbReference>
<name>A0A8H4JJS0_9HYPO</name>
<evidence type="ECO:0000313" key="3">
    <source>
        <dbReference type="EMBL" id="KAF4424855.1"/>
    </source>
</evidence>
<dbReference type="AlphaFoldDB" id="A0A8H4JJS0"/>
<proteinExistence type="predicted"/>
<dbReference type="EMBL" id="JAADJF010000314">
    <property type="protein sequence ID" value="KAF4424855.1"/>
    <property type="molecule type" value="Genomic_DNA"/>
</dbReference>
<gene>
    <name evidence="3" type="ORF">FACUT_10179</name>
</gene>
<feature type="compositionally biased region" description="Low complexity" evidence="1">
    <location>
        <begin position="22"/>
        <end position="31"/>
    </location>
</feature>
<keyword evidence="2" id="KW-0472">Membrane</keyword>
<dbReference type="PANTHER" id="PTHR28038:SF1">
    <property type="entry name" value="ADL329WP"/>
    <property type="match status" value="1"/>
</dbReference>
<evidence type="ECO:0000313" key="4">
    <source>
        <dbReference type="Proteomes" id="UP000536711"/>
    </source>
</evidence>
<evidence type="ECO:0000256" key="2">
    <source>
        <dbReference type="SAM" id="Phobius"/>
    </source>
</evidence>
<keyword evidence="2" id="KW-1133">Transmembrane helix</keyword>
<feature type="compositionally biased region" description="Basic and acidic residues" evidence="1">
    <location>
        <begin position="1"/>
        <end position="11"/>
    </location>
</feature>
<feature type="region of interest" description="Disordered" evidence="1">
    <location>
        <begin position="1"/>
        <end position="31"/>
    </location>
</feature>
<feature type="transmembrane region" description="Helical" evidence="2">
    <location>
        <begin position="84"/>
        <end position="103"/>
    </location>
</feature>
<keyword evidence="4" id="KW-1185">Reference proteome</keyword>
<accession>A0A8H4JJS0</accession>
<sequence length="123" mass="13158">MSPTKDPRRVDLIVPYQEPKGSGDSTDLSSTMSTTLPMAAMFTRNKMVGWLLTRLGDRASVVFSIQSWLGESEDSKKNSTTPGYFSVGMSIMALAVTYLPMFLPPVGGKQASGTEAPAPVPLA</sequence>
<organism evidence="3 4">
    <name type="scientific">Fusarium acutatum</name>
    <dbReference type="NCBI Taxonomy" id="78861"/>
    <lineage>
        <taxon>Eukaryota</taxon>
        <taxon>Fungi</taxon>
        <taxon>Dikarya</taxon>
        <taxon>Ascomycota</taxon>
        <taxon>Pezizomycotina</taxon>
        <taxon>Sordariomycetes</taxon>
        <taxon>Hypocreomycetidae</taxon>
        <taxon>Hypocreales</taxon>
        <taxon>Nectriaceae</taxon>
        <taxon>Fusarium</taxon>
        <taxon>Fusarium fujikuroi species complex</taxon>
    </lineage>
</organism>
<evidence type="ECO:0000256" key="1">
    <source>
        <dbReference type="SAM" id="MobiDB-lite"/>
    </source>
</evidence>
<reference evidence="3 4" key="1">
    <citation type="submission" date="2020-01" db="EMBL/GenBank/DDBJ databases">
        <title>Identification and distribution of gene clusters putatively required for synthesis of sphingolipid metabolism inhibitors in phylogenetically diverse species of the filamentous fungus Fusarium.</title>
        <authorList>
            <person name="Kim H.-S."/>
            <person name="Busman M."/>
            <person name="Brown D.W."/>
            <person name="Divon H."/>
            <person name="Uhlig S."/>
            <person name="Proctor R.H."/>
        </authorList>
    </citation>
    <scope>NUCLEOTIDE SEQUENCE [LARGE SCALE GENOMIC DNA]</scope>
    <source>
        <strain evidence="3 4">NRRL 13308</strain>
    </source>
</reference>
<comment type="caution">
    <text evidence="3">The sequence shown here is derived from an EMBL/GenBank/DDBJ whole genome shotgun (WGS) entry which is preliminary data.</text>
</comment>
<dbReference type="Proteomes" id="UP000536711">
    <property type="component" value="Unassembled WGS sequence"/>
</dbReference>
<keyword evidence="2" id="KW-0812">Transmembrane</keyword>
<dbReference type="OrthoDB" id="284718at2759"/>
<protein>
    <submittedName>
        <fullName evidence="3">Uncharacterized protein</fullName>
    </submittedName>
</protein>